<feature type="transmembrane region" description="Helical" evidence="1">
    <location>
        <begin position="68"/>
        <end position="86"/>
    </location>
</feature>
<dbReference type="AlphaFoldDB" id="A0AAD5TYR1"/>
<dbReference type="CDD" id="cd16018">
    <property type="entry name" value="Enpp"/>
    <property type="match status" value="1"/>
</dbReference>
<dbReference type="EMBL" id="JADGJW010000481">
    <property type="protein sequence ID" value="KAJ3216372.1"/>
    <property type="molecule type" value="Genomic_DNA"/>
</dbReference>
<keyword evidence="1" id="KW-0472">Membrane</keyword>
<accession>A0AAD5TYR1</accession>
<dbReference type="Proteomes" id="UP001211065">
    <property type="component" value="Unassembled WGS sequence"/>
</dbReference>
<evidence type="ECO:0000256" key="1">
    <source>
        <dbReference type="SAM" id="Phobius"/>
    </source>
</evidence>
<name>A0AAD5TYR1_9FUNG</name>
<dbReference type="PANTHER" id="PTHR10151:SF120">
    <property type="entry name" value="BIS(5'-ADENOSYL)-TRIPHOSPHATASE"/>
    <property type="match status" value="1"/>
</dbReference>
<dbReference type="PANTHER" id="PTHR10151">
    <property type="entry name" value="ECTONUCLEOTIDE PYROPHOSPHATASE/PHOSPHODIESTERASE"/>
    <property type="match status" value="1"/>
</dbReference>
<evidence type="ECO:0000313" key="3">
    <source>
        <dbReference type="Proteomes" id="UP001211065"/>
    </source>
</evidence>
<dbReference type="Pfam" id="PF01663">
    <property type="entry name" value="Phosphodiest"/>
    <property type="match status" value="1"/>
</dbReference>
<keyword evidence="1" id="KW-0812">Transmembrane</keyword>
<reference evidence="2" key="1">
    <citation type="submission" date="2020-05" db="EMBL/GenBank/DDBJ databases">
        <title>Phylogenomic resolution of chytrid fungi.</title>
        <authorList>
            <person name="Stajich J.E."/>
            <person name="Amses K."/>
            <person name="Simmons R."/>
            <person name="Seto K."/>
            <person name="Myers J."/>
            <person name="Bonds A."/>
            <person name="Quandt C.A."/>
            <person name="Barry K."/>
            <person name="Liu P."/>
            <person name="Grigoriev I."/>
            <person name="Longcore J.E."/>
            <person name="James T.Y."/>
        </authorList>
    </citation>
    <scope>NUCLEOTIDE SEQUENCE</scope>
    <source>
        <strain evidence="2">JEL0476</strain>
    </source>
</reference>
<dbReference type="InterPro" id="IPR017850">
    <property type="entry name" value="Alkaline_phosphatase_core_sf"/>
</dbReference>
<dbReference type="SUPFAM" id="SSF53649">
    <property type="entry name" value="Alkaline phosphatase-like"/>
    <property type="match status" value="1"/>
</dbReference>
<sequence>MANYDSINLTSKSILHNNHSTVIIGSHSKLLDDDDEFDQHSDETLRLIKSQFSTRKNNKNKFFYIRKFLTYALCILLLISIFSFLFKQNNTVKDKIVMLISIDSFTPRYLNFNVTPTISSLAANGVRAKFMEPVYPSSTFPNHFSLVTGLYPESHGIIANVFYDTSDNSVFTYTNPLDANNSKWWLGEPIWITAEKNNVRSATCMWPGSEAEIQGFRPSIYEKFSYMDLHTKIDKIFSWLDLPDFPRLITLYIPEVDSAGHTSGPESQLVKDNLALVDKEINYLLDGLKYRGIRENVDLIIVSDHGMTDTTGNYLTYCLEGQHGFNPEMPDMHAMFIANGPSFPKNVVLEGFKNLEIYEMLCNILSIPAAPNNSTAFFSTSKILQNT</sequence>
<dbReference type="InterPro" id="IPR002591">
    <property type="entry name" value="Phosphodiest/P_Trfase"/>
</dbReference>
<comment type="caution">
    <text evidence="2">The sequence shown here is derived from an EMBL/GenBank/DDBJ whole genome shotgun (WGS) entry which is preliminary data.</text>
</comment>
<dbReference type="GO" id="GO:0016787">
    <property type="term" value="F:hydrolase activity"/>
    <property type="evidence" value="ECO:0007669"/>
    <property type="project" value="UniProtKB-ARBA"/>
</dbReference>
<dbReference type="Gene3D" id="3.40.720.10">
    <property type="entry name" value="Alkaline Phosphatase, subunit A"/>
    <property type="match status" value="2"/>
</dbReference>
<protein>
    <submittedName>
        <fullName evidence="2">Uncharacterized protein</fullName>
    </submittedName>
</protein>
<organism evidence="2 3">
    <name type="scientific">Clydaea vesicula</name>
    <dbReference type="NCBI Taxonomy" id="447962"/>
    <lineage>
        <taxon>Eukaryota</taxon>
        <taxon>Fungi</taxon>
        <taxon>Fungi incertae sedis</taxon>
        <taxon>Chytridiomycota</taxon>
        <taxon>Chytridiomycota incertae sedis</taxon>
        <taxon>Chytridiomycetes</taxon>
        <taxon>Lobulomycetales</taxon>
        <taxon>Lobulomycetaceae</taxon>
        <taxon>Clydaea</taxon>
    </lineage>
</organism>
<gene>
    <name evidence="2" type="ORF">HK099_005899</name>
</gene>
<evidence type="ECO:0000313" key="2">
    <source>
        <dbReference type="EMBL" id="KAJ3216372.1"/>
    </source>
</evidence>
<keyword evidence="3" id="KW-1185">Reference proteome</keyword>
<proteinExistence type="predicted"/>
<keyword evidence="1" id="KW-1133">Transmembrane helix</keyword>